<protein>
    <submittedName>
        <fullName evidence="1">LAFE_0D07712g1_1</fullName>
    </submittedName>
</protein>
<accession>A0A1G4MBR7</accession>
<name>A0A1G4MBR7_LACFM</name>
<gene>
    <name evidence="1" type="ORF">LAFE_0D07712G</name>
</gene>
<keyword evidence="2" id="KW-1185">Reference proteome</keyword>
<reference evidence="1 2" key="1">
    <citation type="submission" date="2016-03" db="EMBL/GenBank/DDBJ databases">
        <authorList>
            <person name="Devillers H."/>
        </authorList>
    </citation>
    <scope>NUCLEOTIDE SEQUENCE [LARGE SCALE GENOMIC DNA]</scope>
    <source>
        <strain evidence="1">CBS 6772</strain>
    </source>
</reference>
<proteinExistence type="predicted"/>
<dbReference type="Gene3D" id="3.40.50.300">
    <property type="entry name" value="P-loop containing nucleotide triphosphate hydrolases"/>
    <property type="match status" value="1"/>
</dbReference>
<dbReference type="STRING" id="4955.A0A1G4MBR7"/>
<sequence length="1012" mass="115588">MRLFDVLSSYKDDIDNDKLYYRLWRVLGSDLGAQQELMESDFVITHFHEMSRCIEDGKPEERLVWFSILCYRLDLLANADLEKSHLLYKIRETLDASGNESAAVSVCLHLMNSFLIHFSSGFHTEFLTTEISYLANSTKDPKVAGLLQDFLFIFLTHPSCEQTQANDFFQRVHDAGIFLWLEQNSTNLLKVKFIEALFEDSFTDKYYKRIHAYQLFSQQKGIQPEVDFCCEDEVSRTLDPSLIKGLQKELYDALNIRLAVEVEEEDCKVLRYFLRKTVGVNEFFKSFNLLQVDENIFCITPSRSVYIHACKTLIDELFRLQHSIGGFLGSVFSRIQSSDTEWEIKSKYAKSNFKTQVGEEFQEARILYGISQPRDDSIFHGWSRPDGRHLLLTNNNRENRLIRVTRAFKEDGVNLSLYFEKQKDEDLSKYNLLIIFNDDIDTKIKCLNHLQIWMAQKEKQWKAATFQELSVFNEASNNILLVNVFNCISQLERLRNPEGEEVIAHHKKRKLKTLDKATLLNLKENTWKICPLIKSKPSVNFTSEQISSILSGVTKNCVSVNGICGSGKSTVISCILDNIYLNSLHSEAPNSRTLVVCDTEEACSKLLNKLKIIPPDLTLNLNDKISVLLSSKRKQLELSLQRIKGFAEALKMAGGLFSDVNAALSRKAVIFSLLEELATNSDSLEKIDFSAFGQEFNGQEPQAKLAKLFTVVTETFENLQQLQILSISSKKESLIESCDLLVLSKLELISRIASGYRFKFFDNLVICNVEYFQPLEAFFSITQSAKWQRIILSGDLSTSQAPYVIREIIGEQSFGPPLLRNFDANPEILRIRFADQNSQFNVLPGFSTAVQIIKSPGNVGEMVNDEEAEYCVLLFAYLRLIGYPPKSISILTMSPYQSHVIDSELDYWLGDGSVKINQSIQFGRPKCITTMEKNCSNRNDIVIISTSGSQPNMAYFSRFSKQGLFVFSESGEKLKLASNESYNSMVPKARQFREIIDLDNMENYVRTMAKST</sequence>
<dbReference type="EMBL" id="LT598492">
    <property type="protein sequence ID" value="SCW01219.1"/>
    <property type="molecule type" value="Genomic_DNA"/>
</dbReference>
<dbReference type="InterPro" id="IPR027417">
    <property type="entry name" value="P-loop_NTPase"/>
</dbReference>
<dbReference type="AlphaFoldDB" id="A0A1G4MBR7"/>
<organism evidence="1 2">
    <name type="scientific">Lachancea fermentati</name>
    <name type="common">Zygosaccharomyces fermentati</name>
    <dbReference type="NCBI Taxonomy" id="4955"/>
    <lineage>
        <taxon>Eukaryota</taxon>
        <taxon>Fungi</taxon>
        <taxon>Dikarya</taxon>
        <taxon>Ascomycota</taxon>
        <taxon>Saccharomycotina</taxon>
        <taxon>Saccharomycetes</taxon>
        <taxon>Saccharomycetales</taxon>
        <taxon>Saccharomycetaceae</taxon>
        <taxon>Lachancea</taxon>
    </lineage>
</organism>
<evidence type="ECO:0000313" key="2">
    <source>
        <dbReference type="Proteomes" id="UP000190831"/>
    </source>
</evidence>
<dbReference type="OMA" id="FLHENTE"/>
<dbReference type="OrthoDB" id="1879at2759"/>
<evidence type="ECO:0000313" key="1">
    <source>
        <dbReference type="EMBL" id="SCW01219.1"/>
    </source>
</evidence>
<dbReference type="SUPFAM" id="SSF52540">
    <property type="entry name" value="P-loop containing nucleoside triphosphate hydrolases"/>
    <property type="match status" value="1"/>
</dbReference>
<dbReference type="Proteomes" id="UP000190831">
    <property type="component" value="Chromosome D"/>
</dbReference>